<comment type="caution">
    <text evidence="14">The sequence shown here is derived from an EMBL/GenBank/DDBJ whole genome shotgun (WGS) entry which is preliminary data.</text>
</comment>
<protein>
    <recommendedName>
        <fullName evidence="10">Isobutyryl-CoA dehydrogenase, mitochondrial</fullName>
    </recommendedName>
</protein>
<evidence type="ECO:0000256" key="8">
    <source>
        <dbReference type="ARBA" id="ARBA00049552"/>
    </source>
</evidence>
<keyword evidence="4" id="KW-0101">Branched-chain amino acid catabolism</keyword>
<dbReference type="OrthoDB" id="9988775at2759"/>
<dbReference type="Proteomes" id="UP000683925">
    <property type="component" value="Unassembled WGS sequence"/>
</dbReference>
<dbReference type="PANTHER" id="PTHR43831:SF1">
    <property type="entry name" value="ISOBUTYRYL-COA DEHYDROGENASE, MITOCHONDRIAL"/>
    <property type="match status" value="1"/>
</dbReference>
<dbReference type="FunFam" id="1.20.140.10:FF:000001">
    <property type="entry name" value="Acyl-CoA dehydrogenase"/>
    <property type="match status" value="1"/>
</dbReference>
<evidence type="ECO:0000256" key="7">
    <source>
        <dbReference type="ARBA" id="ARBA00023002"/>
    </source>
</evidence>
<dbReference type="InterPro" id="IPR006091">
    <property type="entry name" value="Acyl-CoA_Oxase/DH_mid-dom"/>
</dbReference>
<keyword evidence="7" id="KW-0560">Oxidoreductase</keyword>
<comment type="catalytic activity">
    <reaction evidence="9">
        <text>propanoyl-CoA + oxidized [electron-transfer flavoprotein] + H(+) = acryloyl-CoA + reduced [electron-transfer flavoprotein]</text>
        <dbReference type="Rhea" id="RHEA:31287"/>
        <dbReference type="Rhea" id="RHEA-COMP:10685"/>
        <dbReference type="Rhea" id="RHEA-COMP:10686"/>
        <dbReference type="ChEBI" id="CHEBI:15378"/>
        <dbReference type="ChEBI" id="CHEBI:57367"/>
        <dbReference type="ChEBI" id="CHEBI:57392"/>
        <dbReference type="ChEBI" id="CHEBI:57692"/>
        <dbReference type="ChEBI" id="CHEBI:58307"/>
    </reaction>
    <physiologicalReaction direction="left-to-right" evidence="9">
        <dbReference type="Rhea" id="RHEA:31288"/>
    </physiologicalReaction>
</comment>
<feature type="domain" description="Acyl-CoA dehydrogenase/oxidase N-terminal" evidence="13">
    <location>
        <begin position="27"/>
        <end position="136"/>
    </location>
</feature>
<comment type="pathway">
    <text evidence="2">Amino-acid degradation; L-valine degradation.</text>
</comment>
<proteinExistence type="inferred from homology"/>
<dbReference type="OMA" id="PHEFFEA"/>
<dbReference type="GO" id="GO:0009083">
    <property type="term" value="P:branched-chain amino acid catabolic process"/>
    <property type="evidence" value="ECO:0007669"/>
    <property type="project" value="UniProtKB-KW"/>
</dbReference>
<dbReference type="FunFam" id="1.10.540.10:FF:000026">
    <property type="entry name" value="Acyl-CoA dehydrogenase medium chain"/>
    <property type="match status" value="1"/>
</dbReference>
<comment type="catalytic activity">
    <reaction evidence="8">
        <text>(2S)-2-methylbutanoyl-CoA + oxidized [electron-transfer flavoprotein] + H(+) = (2E)-2-methylbut-2-enoyl-CoA + reduced [electron-transfer flavoprotein]</text>
        <dbReference type="Rhea" id="RHEA:48256"/>
        <dbReference type="Rhea" id="RHEA-COMP:10685"/>
        <dbReference type="Rhea" id="RHEA-COMP:10686"/>
        <dbReference type="ChEBI" id="CHEBI:15378"/>
        <dbReference type="ChEBI" id="CHEBI:57337"/>
        <dbReference type="ChEBI" id="CHEBI:57692"/>
        <dbReference type="ChEBI" id="CHEBI:58307"/>
        <dbReference type="ChEBI" id="CHEBI:88166"/>
    </reaction>
    <physiologicalReaction direction="left-to-right" evidence="8">
        <dbReference type="Rhea" id="RHEA:48257"/>
    </physiologicalReaction>
</comment>
<reference evidence="14" key="1">
    <citation type="submission" date="2021-01" db="EMBL/GenBank/DDBJ databases">
        <authorList>
            <consortium name="Genoscope - CEA"/>
            <person name="William W."/>
        </authorList>
    </citation>
    <scope>NUCLEOTIDE SEQUENCE</scope>
</reference>
<feature type="domain" description="Acyl-CoA oxidase/dehydrogenase middle" evidence="12">
    <location>
        <begin position="142"/>
        <end position="233"/>
    </location>
</feature>
<dbReference type="InterPro" id="IPR013786">
    <property type="entry name" value="AcylCoA_DH/ox_N"/>
</dbReference>
<dbReference type="AlphaFoldDB" id="A0A8S1STD9"/>
<dbReference type="Pfam" id="PF02770">
    <property type="entry name" value="Acyl-CoA_dh_M"/>
    <property type="match status" value="1"/>
</dbReference>
<evidence type="ECO:0000256" key="10">
    <source>
        <dbReference type="ARBA" id="ARBA00071686"/>
    </source>
</evidence>
<evidence type="ECO:0000256" key="3">
    <source>
        <dbReference type="ARBA" id="ARBA00009347"/>
    </source>
</evidence>
<dbReference type="Pfam" id="PF00441">
    <property type="entry name" value="Acyl-CoA_dh_1"/>
    <property type="match status" value="1"/>
</dbReference>
<name>A0A8S1STD9_PAROT</name>
<dbReference type="GO" id="GO:0003995">
    <property type="term" value="F:acyl-CoA dehydrogenase activity"/>
    <property type="evidence" value="ECO:0007669"/>
    <property type="project" value="InterPro"/>
</dbReference>
<evidence type="ECO:0000313" key="14">
    <source>
        <dbReference type="EMBL" id="CAD8144165.1"/>
    </source>
</evidence>
<evidence type="ECO:0000256" key="6">
    <source>
        <dbReference type="ARBA" id="ARBA00022827"/>
    </source>
</evidence>
<dbReference type="EMBL" id="CAJJDP010000016">
    <property type="protein sequence ID" value="CAD8144165.1"/>
    <property type="molecule type" value="Genomic_DNA"/>
</dbReference>
<dbReference type="InterPro" id="IPR052547">
    <property type="entry name" value="Mito_Isobutyryl-CoADH"/>
</dbReference>
<evidence type="ECO:0000256" key="9">
    <source>
        <dbReference type="ARBA" id="ARBA00050268"/>
    </source>
</evidence>
<dbReference type="PANTHER" id="PTHR43831">
    <property type="entry name" value="ISOBUTYRYL-COA DEHYDROGENASE"/>
    <property type="match status" value="1"/>
</dbReference>
<gene>
    <name evidence="14" type="ORF">POCTA_138.1.T0160009</name>
</gene>
<evidence type="ECO:0000256" key="2">
    <source>
        <dbReference type="ARBA" id="ARBA00005109"/>
    </source>
</evidence>
<comment type="similarity">
    <text evidence="3">Belongs to the acyl-CoA dehydrogenase family.</text>
</comment>
<evidence type="ECO:0000256" key="5">
    <source>
        <dbReference type="ARBA" id="ARBA00022630"/>
    </source>
</evidence>
<evidence type="ECO:0000259" key="11">
    <source>
        <dbReference type="Pfam" id="PF00441"/>
    </source>
</evidence>
<dbReference type="InterPro" id="IPR006089">
    <property type="entry name" value="Acyl-CoA_DH_CS"/>
</dbReference>
<evidence type="ECO:0000313" key="15">
    <source>
        <dbReference type="Proteomes" id="UP000683925"/>
    </source>
</evidence>
<dbReference type="InterPro" id="IPR009075">
    <property type="entry name" value="AcylCo_DH/oxidase_C"/>
</dbReference>
<evidence type="ECO:0000256" key="1">
    <source>
        <dbReference type="ARBA" id="ARBA00001974"/>
    </source>
</evidence>
<evidence type="ECO:0000256" key="4">
    <source>
        <dbReference type="ARBA" id="ARBA00022456"/>
    </source>
</evidence>
<dbReference type="PIRSF" id="PIRSF016578">
    <property type="entry name" value="HsaA"/>
    <property type="match status" value="1"/>
</dbReference>
<feature type="domain" description="Acyl-CoA dehydrogenase/oxidase C-terminal" evidence="11">
    <location>
        <begin position="245"/>
        <end position="395"/>
    </location>
</feature>
<keyword evidence="15" id="KW-1185">Reference proteome</keyword>
<sequence length="396" mass="44474">MQIIRNRISYHIPRFGFKYLYDTTFLNEEHQQIQKVALDFAKENMLPYASDWDKNNYLPREVLKELSDMGFATIYVKQELGGVGLDHLSASVIFEALSYGDITTTATLAVQNLCAYLLANYGTEDQRKTWIPRINSFEALVAYCLTEPNSGSDSKNMETYAKKDGKDYIINGIKCFISGGSVSDLYLIVCRTSEKDVSSILVEKDTPGLSFGKVEDKMGWHASPTTRVILENVRVPQSNLVGKEGQGFKMGMSALDGGRINISSCSLGGASLALDLSRDYLQDRKQFGQQLSSFQGLQFKLADMAASLVTSRLIVRQAAMKLDQNQIDKSLYVSMAKRYATDSCFDVANDALQLHGGYGYLREYQIERVVRDLRVHKILEGTNEIMRMIIARNLLK</sequence>
<accession>A0A8S1STD9</accession>
<evidence type="ECO:0000259" key="13">
    <source>
        <dbReference type="Pfam" id="PF02771"/>
    </source>
</evidence>
<dbReference type="PROSITE" id="PS00073">
    <property type="entry name" value="ACYL_COA_DH_2"/>
    <property type="match status" value="1"/>
</dbReference>
<organism evidence="14 15">
    <name type="scientific">Paramecium octaurelia</name>
    <dbReference type="NCBI Taxonomy" id="43137"/>
    <lineage>
        <taxon>Eukaryota</taxon>
        <taxon>Sar</taxon>
        <taxon>Alveolata</taxon>
        <taxon>Ciliophora</taxon>
        <taxon>Intramacronucleata</taxon>
        <taxon>Oligohymenophorea</taxon>
        <taxon>Peniculida</taxon>
        <taxon>Parameciidae</taxon>
        <taxon>Paramecium</taxon>
    </lineage>
</organism>
<keyword evidence="5" id="KW-0285">Flavoprotein</keyword>
<evidence type="ECO:0000259" key="12">
    <source>
        <dbReference type="Pfam" id="PF02770"/>
    </source>
</evidence>
<keyword evidence="6" id="KW-0274">FAD</keyword>
<comment type="cofactor">
    <cofactor evidence="1">
        <name>FAD</name>
        <dbReference type="ChEBI" id="CHEBI:57692"/>
    </cofactor>
</comment>
<dbReference type="FunFam" id="2.40.110.10:FF:000001">
    <property type="entry name" value="Acyl-CoA dehydrogenase, mitochondrial"/>
    <property type="match status" value="1"/>
</dbReference>
<dbReference type="Pfam" id="PF02771">
    <property type="entry name" value="Acyl-CoA_dh_N"/>
    <property type="match status" value="1"/>
</dbReference>
<dbReference type="GO" id="GO:0005739">
    <property type="term" value="C:mitochondrion"/>
    <property type="evidence" value="ECO:0007669"/>
    <property type="project" value="TreeGrafter"/>
</dbReference>
<dbReference type="GO" id="GO:0050660">
    <property type="term" value="F:flavin adenine dinucleotide binding"/>
    <property type="evidence" value="ECO:0007669"/>
    <property type="project" value="InterPro"/>
</dbReference>